<dbReference type="AlphaFoldDB" id="A0A4Z2FTU0"/>
<evidence type="ECO:0000313" key="2">
    <source>
        <dbReference type="EMBL" id="TNN44193.1"/>
    </source>
</evidence>
<sequence>MLRNYAIILHPASQPPSLKYTSVTLLTAGHHIHAYWSLYYHSGRLPRNLQDGYQGSEEEKCHTIVPLGHIYSRLNGKPERGTVHITTFGLTGMTDTGPPRSLVKGDESGRSRGKAAEC</sequence>
<name>A0A4Z2FTU0_9TELE</name>
<dbReference type="EMBL" id="SRLO01000918">
    <property type="protein sequence ID" value="TNN44193.1"/>
    <property type="molecule type" value="Genomic_DNA"/>
</dbReference>
<reference evidence="2 3" key="1">
    <citation type="submission" date="2019-03" db="EMBL/GenBank/DDBJ databases">
        <title>First draft genome of Liparis tanakae, snailfish: a comprehensive survey of snailfish specific genes.</title>
        <authorList>
            <person name="Kim W."/>
            <person name="Song I."/>
            <person name="Jeong J.-H."/>
            <person name="Kim D."/>
            <person name="Kim S."/>
            <person name="Ryu S."/>
            <person name="Song J.Y."/>
            <person name="Lee S.K."/>
        </authorList>
    </citation>
    <scope>NUCLEOTIDE SEQUENCE [LARGE SCALE GENOMIC DNA]</scope>
    <source>
        <tissue evidence="2">Muscle</tissue>
    </source>
</reference>
<proteinExistence type="predicted"/>
<feature type="compositionally biased region" description="Basic and acidic residues" evidence="1">
    <location>
        <begin position="103"/>
        <end position="118"/>
    </location>
</feature>
<protein>
    <submittedName>
        <fullName evidence="2">Uncharacterized protein</fullName>
    </submittedName>
</protein>
<accession>A0A4Z2FTU0</accession>
<evidence type="ECO:0000256" key="1">
    <source>
        <dbReference type="SAM" id="MobiDB-lite"/>
    </source>
</evidence>
<keyword evidence="3" id="KW-1185">Reference proteome</keyword>
<feature type="region of interest" description="Disordered" evidence="1">
    <location>
        <begin position="89"/>
        <end position="118"/>
    </location>
</feature>
<comment type="caution">
    <text evidence="2">The sequence shown here is derived from an EMBL/GenBank/DDBJ whole genome shotgun (WGS) entry which is preliminary data.</text>
</comment>
<evidence type="ECO:0000313" key="3">
    <source>
        <dbReference type="Proteomes" id="UP000314294"/>
    </source>
</evidence>
<organism evidence="2 3">
    <name type="scientific">Liparis tanakae</name>
    <name type="common">Tanaka's snailfish</name>
    <dbReference type="NCBI Taxonomy" id="230148"/>
    <lineage>
        <taxon>Eukaryota</taxon>
        <taxon>Metazoa</taxon>
        <taxon>Chordata</taxon>
        <taxon>Craniata</taxon>
        <taxon>Vertebrata</taxon>
        <taxon>Euteleostomi</taxon>
        <taxon>Actinopterygii</taxon>
        <taxon>Neopterygii</taxon>
        <taxon>Teleostei</taxon>
        <taxon>Neoteleostei</taxon>
        <taxon>Acanthomorphata</taxon>
        <taxon>Eupercaria</taxon>
        <taxon>Perciformes</taxon>
        <taxon>Cottioidei</taxon>
        <taxon>Cottales</taxon>
        <taxon>Liparidae</taxon>
        <taxon>Liparis</taxon>
    </lineage>
</organism>
<gene>
    <name evidence="2" type="ORF">EYF80_045610</name>
</gene>
<dbReference type="Proteomes" id="UP000314294">
    <property type="component" value="Unassembled WGS sequence"/>
</dbReference>